<dbReference type="KEGG" id="vg:6965900"/>
<sequence>MSSCISNKYANCYLCEEIVYLYKKYSNKSSDDFFNRYRAVVKQNTIFCVICYKNIFVHKYITIKKHF</sequence>
<evidence type="ECO:0000313" key="2">
    <source>
        <dbReference type="Proteomes" id="UP000204251"/>
    </source>
</evidence>
<proteinExistence type="predicted"/>
<dbReference type="OrthoDB" id="24008at10239"/>
<organism evidence="1 2">
    <name type="scientific">Agrotis ipsilon multiple nucleopolyhedrovirus</name>
    <dbReference type="NCBI Taxonomy" id="208013"/>
    <lineage>
        <taxon>Viruses</taxon>
        <taxon>Viruses incertae sedis</taxon>
        <taxon>Naldaviricetes</taxon>
        <taxon>Lefavirales</taxon>
        <taxon>Baculoviridae</taxon>
        <taxon>Alphabaculovirus</taxon>
        <taxon>Alphabaculovirus agipsilonis</taxon>
    </lineage>
</organism>
<dbReference type="RefSeq" id="YP_002268162.1">
    <property type="nucleotide sequence ID" value="NC_011345.1"/>
</dbReference>
<evidence type="ECO:0008006" key="3">
    <source>
        <dbReference type="Google" id="ProtNLM"/>
    </source>
</evidence>
<protein>
    <recommendedName>
        <fullName evidence="3">Ac43-like protein</fullName>
    </recommendedName>
</protein>
<name>B6D646_9ABAC</name>
<evidence type="ECO:0000313" key="1">
    <source>
        <dbReference type="EMBL" id="ACI28833.1"/>
    </source>
</evidence>
<dbReference type="Proteomes" id="UP000204251">
    <property type="component" value="Segment"/>
</dbReference>
<reference evidence="1 2" key="1">
    <citation type="submission" date="2008-06" db="EMBL/GenBank/DDBJ databases">
        <title>Complete nucleotide sequence analysis of the Agrotis ipsilon multiple nucleopolyhedrovirus.</title>
        <authorList>
            <person name="Harrison R.L."/>
        </authorList>
    </citation>
    <scope>NUCLEOTIDE SEQUENCE [LARGE SCALE GENOMIC DNA]</scope>
    <source>
        <strain evidence="1 2">Illinois</strain>
    </source>
</reference>
<dbReference type="GeneID" id="6965900"/>
<keyword evidence="2" id="KW-1185">Reference proteome</keyword>
<accession>B6D646</accession>
<dbReference type="EMBL" id="EU839994">
    <property type="protein sequence ID" value="ACI28833.1"/>
    <property type="molecule type" value="Genomic_DNA"/>
</dbReference>